<evidence type="ECO:0008006" key="5">
    <source>
        <dbReference type="Google" id="ProtNLM"/>
    </source>
</evidence>
<organism evidence="3 4">
    <name type="scientific">Blepharisma stoltei</name>
    <dbReference type="NCBI Taxonomy" id="1481888"/>
    <lineage>
        <taxon>Eukaryota</taxon>
        <taxon>Sar</taxon>
        <taxon>Alveolata</taxon>
        <taxon>Ciliophora</taxon>
        <taxon>Postciliodesmatophora</taxon>
        <taxon>Heterotrichea</taxon>
        <taxon>Heterotrichida</taxon>
        <taxon>Blepharismidae</taxon>
        <taxon>Blepharisma</taxon>
    </lineage>
</organism>
<sequence>MGLNCSCLRNSTTDEKQLRLDGERVLQMESVKLKPLQQDLKTNSNAILTLEDIVKLQCVLRGYLDRRTIRKVYNFKNSQQSNDNRSTDLLKDSNSFSSPNLAKHSINNSSEPIIRLTIKEIAESQVPDYSTNATRLILSRLGPFKITEEFPDNEPRTKRGPVELENQAIYIGEWNKDNQRHGFGIQIWSDGSRYEGYWKNDQAHFKGRIIHADGEIYEGDWKNDKSHGVGIYIHTDGARYEGTWSNDLQDGYGIETWPDGARYQGDYKNGNKEGKGKFVWADGSMYDGEFHNNDIEGVGVYTWNDGRKYVGEWANNKMQGIGTFTWNDGRIYKGGYFDDKKQGYGIFEWPDGRKYEGCWFNGKQHGKGIYYTANGAGREGEWKDGQRIKWCE</sequence>
<feature type="compositionally biased region" description="Polar residues" evidence="2">
    <location>
        <begin position="92"/>
        <end position="104"/>
    </location>
</feature>
<dbReference type="Gene3D" id="2.20.110.10">
    <property type="entry name" value="Histone H3 K4-specific methyltransferase SET7/9 N-terminal domain"/>
    <property type="match status" value="4"/>
</dbReference>
<accession>A0AAU9IXC1</accession>
<dbReference type="InterPro" id="IPR003409">
    <property type="entry name" value="MORN"/>
</dbReference>
<gene>
    <name evidence="3" type="ORF">BSTOLATCC_MIC24074</name>
</gene>
<name>A0AAU9IXC1_9CILI</name>
<dbReference type="Proteomes" id="UP001162131">
    <property type="component" value="Unassembled WGS sequence"/>
</dbReference>
<dbReference type="SUPFAM" id="SSF82185">
    <property type="entry name" value="Histone H3 K4-specific methyltransferase SET7/9 N-terminal domain"/>
    <property type="match status" value="2"/>
</dbReference>
<dbReference type="Pfam" id="PF02493">
    <property type="entry name" value="MORN"/>
    <property type="match status" value="10"/>
</dbReference>
<dbReference type="AlphaFoldDB" id="A0AAU9IXC1"/>
<feature type="region of interest" description="Disordered" evidence="2">
    <location>
        <begin position="78"/>
        <end position="104"/>
    </location>
</feature>
<proteinExistence type="predicted"/>
<keyword evidence="4" id="KW-1185">Reference proteome</keyword>
<evidence type="ECO:0000313" key="3">
    <source>
        <dbReference type="EMBL" id="CAG9319523.1"/>
    </source>
</evidence>
<keyword evidence="1" id="KW-0677">Repeat</keyword>
<evidence type="ECO:0000313" key="4">
    <source>
        <dbReference type="Proteomes" id="UP001162131"/>
    </source>
</evidence>
<dbReference type="PANTHER" id="PTHR43215">
    <property type="entry name" value="RADIAL SPOKE HEAD 1 HOMOLOG"/>
    <property type="match status" value="1"/>
</dbReference>
<dbReference type="EMBL" id="CAJZBQ010000023">
    <property type="protein sequence ID" value="CAG9319523.1"/>
    <property type="molecule type" value="Genomic_DNA"/>
</dbReference>
<protein>
    <recommendedName>
        <fullName evidence="5">MORN repeat protein</fullName>
    </recommendedName>
</protein>
<comment type="caution">
    <text evidence="3">The sequence shown here is derived from an EMBL/GenBank/DDBJ whole genome shotgun (WGS) entry which is preliminary data.</text>
</comment>
<evidence type="ECO:0000256" key="1">
    <source>
        <dbReference type="ARBA" id="ARBA00022737"/>
    </source>
</evidence>
<evidence type="ECO:0000256" key="2">
    <source>
        <dbReference type="SAM" id="MobiDB-lite"/>
    </source>
</evidence>
<reference evidence="3" key="1">
    <citation type="submission" date="2021-09" db="EMBL/GenBank/DDBJ databases">
        <authorList>
            <consortium name="AG Swart"/>
            <person name="Singh M."/>
            <person name="Singh A."/>
            <person name="Seah K."/>
            <person name="Emmerich C."/>
        </authorList>
    </citation>
    <scope>NUCLEOTIDE SEQUENCE</scope>
    <source>
        <strain evidence="3">ATCC30299</strain>
    </source>
</reference>
<dbReference type="PANTHER" id="PTHR43215:SF14">
    <property type="entry name" value="RADIAL SPOKE HEAD 1 HOMOLOG"/>
    <property type="match status" value="1"/>
</dbReference>
<dbReference type="SMART" id="SM00698">
    <property type="entry name" value="MORN"/>
    <property type="match status" value="9"/>
</dbReference>
<dbReference type="PROSITE" id="PS50096">
    <property type="entry name" value="IQ"/>
    <property type="match status" value="1"/>
</dbReference>